<dbReference type="Gene3D" id="3.40.50.2000">
    <property type="entry name" value="Glycogen Phosphorylase B"/>
    <property type="match status" value="2"/>
</dbReference>
<dbReference type="AlphaFoldDB" id="A0A7G9R322"/>
<dbReference type="KEGG" id="pei:H9L10_02655"/>
<accession>A0A7G9R322</accession>
<dbReference type="InterPro" id="IPR050194">
    <property type="entry name" value="Glycosyltransferase_grp1"/>
</dbReference>
<dbReference type="EMBL" id="CP060712">
    <property type="protein sequence ID" value="QNN49997.1"/>
    <property type="molecule type" value="Genomic_DNA"/>
</dbReference>
<evidence type="ECO:0000259" key="4">
    <source>
        <dbReference type="Pfam" id="PF00534"/>
    </source>
</evidence>
<reference evidence="6 7" key="1">
    <citation type="submission" date="2020-08" db="EMBL/GenBank/DDBJ databases">
        <title>Genome sequence of Phycicoccus endophyticus JCM 31784T.</title>
        <authorList>
            <person name="Hyun D.-W."/>
            <person name="Bae J.-W."/>
        </authorList>
    </citation>
    <scope>NUCLEOTIDE SEQUENCE [LARGE SCALE GENOMIC DNA]</scope>
    <source>
        <strain evidence="6 7">JCM 31784</strain>
    </source>
</reference>
<protein>
    <recommendedName>
        <fullName evidence="1">D-inositol 3-phosphate glycosyltransferase</fullName>
    </recommendedName>
</protein>
<dbReference type="Pfam" id="PF13439">
    <property type="entry name" value="Glyco_transf_4"/>
    <property type="match status" value="1"/>
</dbReference>
<name>A0A7G9R322_9MICO</name>
<evidence type="ECO:0000313" key="7">
    <source>
        <dbReference type="Proteomes" id="UP000515976"/>
    </source>
</evidence>
<keyword evidence="2" id="KW-0328">Glycosyltransferase</keyword>
<dbReference type="InterPro" id="IPR028098">
    <property type="entry name" value="Glyco_trans_4-like_N"/>
</dbReference>
<dbReference type="RefSeq" id="WP_166103386.1">
    <property type="nucleotide sequence ID" value="NZ_BMMY01000002.1"/>
</dbReference>
<dbReference type="Proteomes" id="UP000515976">
    <property type="component" value="Chromosome"/>
</dbReference>
<keyword evidence="3 6" id="KW-0808">Transferase</keyword>
<dbReference type="Pfam" id="PF00534">
    <property type="entry name" value="Glycos_transf_1"/>
    <property type="match status" value="1"/>
</dbReference>
<evidence type="ECO:0000256" key="3">
    <source>
        <dbReference type="ARBA" id="ARBA00022679"/>
    </source>
</evidence>
<evidence type="ECO:0000256" key="2">
    <source>
        <dbReference type="ARBA" id="ARBA00022676"/>
    </source>
</evidence>
<dbReference type="GO" id="GO:0016757">
    <property type="term" value="F:glycosyltransferase activity"/>
    <property type="evidence" value="ECO:0007669"/>
    <property type="project" value="UniProtKB-KW"/>
</dbReference>
<evidence type="ECO:0000259" key="5">
    <source>
        <dbReference type="Pfam" id="PF13439"/>
    </source>
</evidence>
<gene>
    <name evidence="6" type="ORF">H9L10_02655</name>
</gene>
<dbReference type="SUPFAM" id="SSF53756">
    <property type="entry name" value="UDP-Glycosyltransferase/glycogen phosphorylase"/>
    <property type="match status" value="1"/>
</dbReference>
<dbReference type="PANTHER" id="PTHR45947">
    <property type="entry name" value="SULFOQUINOVOSYL TRANSFERASE SQD2"/>
    <property type="match status" value="1"/>
</dbReference>
<dbReference type="PANTHER" id="PTHR45947:SF3">
    <property type="entry name" value="SULFOQUINOVOSYL TRANSFERASE SQD2"/>
    <property type="match status" value="1"/>
</dbReference>
<proteinExistence type="predicted"/>
<feature type="domain" description="Glycosyltransferase subfamily 4-like N-terminal" evidence="5">
    <location>
        <begin position="21"/>
        <end position="188"/>
    </location>
</feature>
<keyword evidence="7" id="KW-1185">Reference proteome</keyword>
<feature type="domain" description="Glycosyl transferase family 1" evidence="4">
    <location>
        <begin position="202"/>
        <end position="363"/>
    </location>
</feature>
<sequence>MRLGVSASTFPRWAGDAVPAFVLEHVRALAPRVASVEVVAPHYPGAATRESLGEVAVRRFRYWWPASGETVAYGQYGGGALAAAKGVALTLAQVAAMTRMMGRVDVVNAHWLVPQGFAAVLAGRLRRRPVVVSVHGGDVFTLTGGLSRKVKQWTLRRADAVVANSSATLEVCRSLQERDYEVIPMGVEDRYAQPGAAPATGGFRLLFVGRLADGKGVDDAIRAVGRARRAGVDVELVVAGDGPLRSDLEELARAEEVAPSVTFLGWVDAEDLPGHLAAAHAFIGPSHTTERGWREAYGLVFVEAALAARPAIGTRNGGITDIVVDGETGLLVPERDVEALAGAIATLAADRATAQEMGRCARRRALATMTWPAVAERYARVLDRVLEEAS</sequence>
<dbReference type="InterPro" id="IPR001296">
    <property type="entry name" value="Glyco_trans_1"/>
</dbReference>
<dbReference type="GO" id="GO:1901137">
    <property type="term" value="P:carbohydrate derivative biosynthetic process"/>
    <property type="evidence" value="ECO:0007669"/>
    <property type="project" value="UniProtKB-ARBA"/>
</dbReference>
<evidence type="ECO:0000313" key="6">
    <source>
        <dbReference type="EMBL" id="QNN49997.1"/>
    </source>
</evidence>
<evidence type="ECO:0000256" key="1">
    <source>
        <dbReference type="ARBA" id="ARBA00021292"/>
    </source>
</evidence>
<organism evidence="6 7">
    <name type="scientific">Phycicoccus endophyticus</name>
    <dbReference type="NCBI Taxonomy" id="1690220"/>
    <lineage>
        <taxon>Bacteria</taxon>
        <taxon>Bacillati</taxon>
        <taxon>Actinomycetota</taxon>
        <taxon>Actinomycetes</taxon>
        <taxon>Micrococcales</taxon>
        <taxon>Intrasporangiaceae</taxon>
        <taxon>Phycicoccus</taxon>
    </lineage>
</organism>